<gene>
    <name evidence="1" type="ORF">S12H4_32257</name>
</gene>
<accession>X1UAJ2</accession>
<sequence length="53" mass="6027">MGVDFDFFSIEPGDREPKQGRVLISEPFLGDSYFKRSIVFLTEHNEDGTVGFV</sequence>
<organism evidence="1">
    <name type="scientific">marine sediment metagenome</name>
    <dbReference type="NCBI Taxonomy" id="412755"/>
    <lineage>
        <taxon>unclassified sequences</taxon>
        <taxon>metagenomes</taxon>
        <taxon>ecological metagenomes</taxon>
    </lineage>
</organism>
<feature type="non-terminal residue" evidence="1">
    <location>
        <position position="53"/>
    </location>
</feature>
<protein>
    <submittedName>
        <fullName evidence="1">Uncharacterized protein</fullName>
    </submittedName>
</protein>
<comment type="caution">
    <text evidence="1">The sequence shown here is derived from an EMBL/GenBank/DDBJ whole genome shotgun (WGS) entry which is preliminary data.</text>
</comment>
<dbReference type="AlphaFoldDB" id="X1UAJ2"/>
<reference evidence="1" key="1">
    <citation type="journal article" date="2014" name="Front. Microbiol.">
        <title>High frequency of phylogenetically diverse reductive dehalogenase-homologous genes in deep subseafloor sedimentary metagenomes.</title>
        <authorList>
            <person name="Kawai M."/>
            <person name="Futagami T."/>
            <person name="Toyoda A."/>
            <person name="Takaki Y."/>
            <person name="Nishi S."/>
            <person name="Hori S."/>
            <person name="Arai W."/>
            <person name="Tsubouchi T."/>
            <person name="Morono Y."/>
            <person name="Uchiyama I."/>
            <person name="Ito T."/>
            <person name="Fujiyama A."/>
            <person name="Inagaki F."/>
            <person name="Takami H."/>
        </authorList>
    </citation>
    <scope>NUCLEOTIDE SEQUENCE</scope>
    <source>
        <strain evidence="1">Expedition CK06-06</strain>
    </source>
</reference>
<dbReference type="Gene3D" id="3.40.1740.10">
    <property type="entry name" value="VC0467-like"/>
    <property type="match status" value="1"/>
</dbReference>
<proteinExistence type="predicted"/>
<dbReference type="SUPFAM" id="SSF143456">
    <property type="entry name" value="VC0467-like"/>
    <property type="match status" value="1"/>
</dbReference>
<name>X1UAJ2_9ZZZZ</name>
<dbReference type="EMBL" id="BARW01018899">
    <property type="protein sequence ID" value="GAI89369.1"/>
    <property type="molecule type" value="Genomic_DNA"/>
</dbReference>
<evidence type="ECO:0000313" key="1">
    <source>
        <dbReference type="EMBL" id="GAI89369.1"/>
    </source>
</evidence>